<dbReference type="AlphaFoldDB" id="A0AAP0M4T4"/>
<sequence length="176" mass="19194">MYAPSKQDGSDPCMTWHCVGGSSSTGAKLLESARFGSRDADDDDDEVFLCDDDDNEVFLCDEDDDGNDSGGFFGLRQEWYLRCSERVNLGTTEGQAKVGGTVICVSGAILMVLFHGPALFGGSNQDFVTQTEISERGQLAPAGWLVSSFLGLGLDHWMIGTASAWLVFWLSRFWII</sequence>
<gene>
    <name evidence="2" type="ORF">WN944_005354</name>
</gene>
<proteinExistence type="predicted"/>
<feature type="transmembrane region" description="Helical" evidence="1">
    <location>
        <begin position="98"/>
        <end position="120"/>
    </location>
</feature>
<keyword evidence="1" id="KW-0472">Membrane</keyword>
<name>A0AAP0M4T4_9ROSI</name>
<evidence type="ECO:0000256" key="1">
    <source>
        <dbReference type="SAM" id="Phobius"/>
    </source>
</evidence>
<reference evidence="2 3" key="1">
    <citation type="submission" date="2024-05" db="EMBL/GenBank/DDBJ databases">
        <title>Haplotype-resolved chromosome-level genome assembly of Huyou (Citrus changshanensis).</title>
        <authorList>
            <person name="Miao C."/>
            <person name="Chen W."/>
            <person name="Wu Y."/>
            <person name="Wang L."/>
            <person name="Zhao S."/>
            <person name="Grierson D."/>
            <person name="Xu C."/>
            <person name="Chen K."/>
        </authorList>
    </citation>
    <scope>NUCLEOTIDE SEQUENCE [LARGE SCALE GENOMIC DNA]</scope>
    <source>
        <strain evidence="2">01-14</strain>
        <tissue evidence="2">Leaf</tissue>
    </source>
</reference>
<feature type="transmembrane region" description="Helical" evidence="1">
    <location>
        <begin position="157"/>
        <end position="175"/>
    </location>
</feature>
<keyword evidence="1" id="KW-0812">Transmembrane</keyword>
<organism evidence="2 3">
    <name type="scientific">Citrus x changshan-huyou</name>
    <dbReference type="NCBI Taxonomy" id="2935761"/>
    <lineage>
        <taxon>Eukaryota</taxon>
        <taxon>Viridiplantae</taxon>
        <taxon>Streptophyta</taxon>
        <taxon>Embryophyta</taxon>
        <taxon>Tracheophyta</taxon>
        <taxon>Spermatophyta</taxon>
        <taxon>Magnoliopsida</taxon>
        <taxon>eudicotyledons</taxon>
        <taxon>Gunneridae</taxon>
        <taxon>Pentapetalae</taxon>
        <taxon>rosids</taxon>
        <taxon>malvids</taxon>
        <taxon>Sapindales</taxon>
        <taxon>Rutaceae</taxon>
        <taxon>Aurantioideae</taxon>
        <taxon>Citrus</taxon>
    </lineage>
</organism>
<protein>
    <submittedName>
        <fullName evidence="2">Uncharacterized protein</fullName>
    </submittedName>
</protein>
<dbReference type="EMBL" id="JBCGBO010000006">
    <property type="protein sequence ID" value="KAK9194647.1"/>
    <property type="molecule type" value="Genomic_DNA"/>
</dbReference>
<keyword evidence="1" id="KW-1133">Transmembrane helix</keyword>
<keyword evidence="3" id="KW-1185">Reference proteome</keyword>
<accession>A0AAP0M4T4</accession>
<evidence type="ECO:0000313" key="3">
    <source>
        <dbReference type="Proteomes" id="UP001428341"/>
    </source>
</evidence>
<evidence type="ECO:0000313" key="2">
    <source>
        <dbReference type="EMBL" id="KAK9194647.1"/>
    </source>
</evidence>
<dbReference type="Proteomes" id="UP001428341">
    <property type="component" value="Unassembled WGS sequence"/>
</dbReference>
<comment type="caution">
    <text evidence="2">The sequence shown here is derived from an EMBL/GenBank/DDBJ whole genome shotgun (WGS) entry which is preliminary data.</text>
</comment>